<dbReference type="PANTHER" id="PTHR10302:SF18">
    <property type="entry name" value="PROTEIN OSB1, MITOCHONDRIAL"/>
    <property type="match status" value="1"/>
</dbReference>
<evidence type="ECO:0000256" key="3">
    <source>
        <dbReference type="SAM" id="MobiDB-lite"/>
    </source>
</evidence>
<dbReference type="GO" id="GO:0003697">
    <property type="term" value="F:single-stranded DNA binding"/>
    <property type="evidence" value="ECO:0007669"/>
    <property type="project" value="InterPro"/>
</dbReference>
<dbReference type="GO" id="GO:0006264">
    <property type="term" value="P:mitochondrial DNA replication"/>
    <property type="evidence" value="ECO:0007669"/>
    <property type="project" value="TreeGrafter"/>
</dbReference>
<reference evidence="4 5" key="1">
    <citation type="submission" date="2019-04" db="EMBL/GenBank/DDBJ databases">
        <title>An improved genome assembly and genetic linkage map for asparagus bean, Vigna unguiculata ssp. sesquipedialis.</title>
        <authorList>
            <person name="Xia Q."/>
            <person name="Zhang R."/>
            <person name="Dong Y."/>
        </authorList>
    </citation>
    <scope>NUCLEOTIDE SEQUENCE [LARGE SCALE GENOMIC DNA]</scope>
    <source>
        <tissue evidence="4">Leaf</tissue>
    </source>
</reference>
<keyword evidence="1 2" id="KW-0238">DNA-binding</keyword>
<dbReference type="PROSITE" id="PS50935">
    <property type="entry name" value="SSB"/>
    <property type="match status" value="1"/>
</dbReference>
<dbReference type="Proteomes" id="UP000501690">
    <property type="component" value="Linkage Group LG7"/>
</dbReference>
<accession>A0A4D6MDT5</accession>
<evidence type="ECO:0000313" key="5">
    <source>
        <dbReference type="Proteomes" id="UP000501690"/>
    </source>
</evidence>
<gene>
    <name evidence="4" type="ORF">DEO72_LG7g198</name>
</gene>
<organism evidence="4 5">
    <name type="scientific">Vigna unguiculata</name>
    <name type="common">Cowpea</name>
    <dbReference type="NCBI Taxonomy" id="3917"/>
    <lineage>
        <taxon>Eukaryota</taxon>
        <taxon>Viridiplantae</taxon>
        <taxon>Streptophyta</taxon>
        <taxon>Embryophyta</taxon>
        <taxon>Tracheophyta</taxon>
        <taxon>Spermatophyta</taxon>
        <taxon>Magnoliopsida</taxon>
        <taxon>eudicotyledons</taxon>
        <taxon>Gunneridae</taxon>
        <taxon>Pentapetalae</taxon>
        <taxon>rosids</taxon>
        <taxon>fabids</taxon>
        <taxon>Fabales</taxon>
        <taxon>Fabaceae</taxon>
        <taxon>Papilionoideae</taxon>
        <taxon>50 kb inversion clade</taxon>
        <taxon>NPAAA clade</taxon>
        <taxon>indigoferoid/millettioid clade</taxon>
        <taxon>Phaseoleae</taxon>
        <taxon>Vigna</taxon>
    </lineage>
</organism>
<dbReference type="AlphaFoldDB" id="A0A4D6MDT5"/>
<dbReference type="InterPro" id="IPR012340">
    <property type="entry name" value="NA-bd_OB-fold"/>
</dbReference>
<dbReference type="InterPro" id="IPR011344">
    <property type="entry name" value="ssDNA-bd"/>
</dbReference>
<evidence type="ECO:0000313" key="4">
    <source>
        <dbReference type="EMBL" id="QCD98920.1"/>
    </source>
</evidence>
<evidence type="ECO:0000256" key="1">
    <source>
        <dbReference type="ARBA" id="ARBA00023125"/>
    </source>
</evidence>
<proteinExistence type="predicted"/>
<dbReference type="Gene3D" id="2.40.50.140">
    <property type="entry name" value="Nucleic acid-binding proteins"/>
    <property type="match status" value="1"/>
</dbReference>
<dbReference type="PANTHER" id="PTHR10302">
    <property type="entry name" value="SINGLE-STRANDED DNA-BINDING PROTEIN"/>
    <property type="match status" value="1"/>
</dbReference>
<keyword evidence="5" id="KW-1185">Reference proteome</keyword>
<dbReference type="SUPFAM" id="SSF50249">
    <property type="entry name" value="Nucleic acid-binding proteins"/>
    <property type="match status" value="1"/>
</dbReference>
<name>A0A4D6MDT5_VIGUN</name>
<protein>
    <submittedName>
        <fullName evidence="4">Nucleic acid-binding</fullName>
    </submittedName>
</protein>
<dbReference type="GO" id="GO:0042645">
    <property type="term" value="C:mitochondrial nucleoid"/>
    <property type="evidence" value="ECO:0007669"/>
    <property type="project" value="TreeGrafter"/>
</dbReference>
<dbReference type="InterPro" id="IPR000424">
    <property type="entry name" value="Primosome_PriB/ssb"/>
</dbReference>
<sequence length="332" mass="38053">MKTKPFIFTKHYSIPSIFSRYFPFSSHNRHSFDDPVAGCSAVYRHALQFQRPATIRWSPRLENTASFIGSVTRKPARVNSKTGDFGAYTVLKVPTSNQPNSSFIWVLLMMWNSVAELAVEHLKPNDFIYASGSLGSYTKPDAGGIPRLNYKVDVKEFKFVTQRSGYQGHKKLESAKANVGMQNNQNRLHLWQVFFSNPNEWWDQRKRKLNPKQPDFKHKDTGEVLWLSTYDPPWVRRQLQLLDSKVAGGPVGPHHSHVSNWVYDDYRVIVAPFIKRMGIIMIMIVTIFYGQNISAVRKLGPVDNYSEATKNDRGPRQEPTTYPGRECEAPSL</sequence>
<dbReference type="EMBL" id="CP039351">
    <property type="protein sequence ID" value="QCD98920.1"/>
    <property type="molecule type" value="Genomic_DNA"/>
</dbReference>
<feature type="region of interest" description="Disordered" evidence="3">
    <location>
        <begin position="305"/>
        <end position="332"/>
    </location>
</feature>
<evidence type="ECO:0000256" key="2">
    <source>
        <dbReference type="PROSITE-ProRule" id="PRU00252"/>
    </source>
</evidence>